<keyword evidence="4" id="KW-1185">Reference proteome</keyword>
<feature type="compositionally biased region" description="Basic and acidic residues" evidence="1">
    <location>
        <begin position="49"/>
        <end position="59"/>
    </location>
</feature>
<organism evidence="2">
    <name type="scientific">Physcomitrium patens</name>
    <name type="common">Spreading-leaved earth moss</name>
    <name type="synonym">Physcomitrella patens</name>
    <dbReference type="NCBI Taxonomy" id="3218"/>
    <lineage>
        <taxon>Eukaryota</taxon>
        <taxon>Viridiplantae</taxon>
        <taxon>Streptophyta</taxon>
        <taxon>Embryophyta</taxon>
        <taxon>Bryophyta</taxon>
        <taxon>Bryophytina</taxon>
        <taxon>Bryopsida</taxon>
        <taxon>Funariidae</taxon>
        <taxon>Funariales</taxon>
        <taxon>Funariaceae</taxon>
        <taxon>Physcomitrium</taxon>
    </lineage>
</organism>
<dbReference type="AlphaFoldDB" id="A0A2K1IJ50"/>
<name>A0A2K1IJ50_PHYPA</name>
<evidence type="ECO:0000313" key="2">
    <source>
        <dbReference type="EMBL" id="PNR29299.1"/>
    </source>
</evidence>
<evidence type="ECO:0000313" key="4">
    <source>
        <dbReference type="Proteomes" id="UP000006727"/>
    </source>
</evidence>
<evidence type="ECO:0000256" key="1">
    <source>
        <dbReference type="SAM" id="MobiDB-lite"/>
    </source>
</evidence>
<dbReference type="Proteomes" id="UP000006727">
    <property type="component" value="Chromosome 23"/>
</dbReference>
<evidence type="ECO:0000313" key="3">
    <source>
        <dbReference type="EnsemblPlants" id="Pp3c23_12811V3.1"/>
    </source>
</evidence>
<proteinExistence type="predicted"/>
<reference evidence="2 4" key="2">
    <citation type="journal article" date="2018" name="Plant J.">
        <title>The Physcomitrella patens chromosome-scale assembly reveals moss genome structure and evolution.</title>
        <authorList>
            <person name="Lang D."/>
            <person name="Ullrich K.K."/>
            <person name="Murat F."/>
            <person name="Fuchs J."/>
            <person name="Jenkins J."/>
            <person name="Haas F.B."/>
            <person name="Piednoel M."/>
            <person name="Gundlach H."/>
            <person name="Van Bel M."/>
            <person name="Meyberg R."/>
            <person name="Vives C."/>
            <person name="Morata J."/>
            <person name="Symeonidi A."/>
            <person name="Hiss M."/>
            <person name="Muchero W."/>
            <person name="Kamisugi Y."/>
            <person name="Saleh O."/>
            <person name="Blanc G."/>
            <person name="Decker E.L."/>
            <person name="van Gessel N."/>
            <person name="Grimwood J."/>
            <person name="Hayes R.D."/>
            <person name="Graham S.W."/>
            <person name="Gunter L.E."/>
            <person name="McDaniel S.F."/>
            <person name="Hoernstein S.N.W."/>
            <person name="Larsson A."/>
            <person name="Li F.W."/>
            <person name="Perroud P.F."/>
            <person name="Phillips J."/>
            <person name="Ranjan P."/>
            <person name="Rokshar D.S."/>
            <person name="Rothfels C.J."/>
            <person name="Schneider L."/>
            <person name="Shu S."/>
            <person name="Stevenson D.W."/>
            <person name="Thummler F."/>
            <person name="Tillich M."/>
            <person name="Villarreal Aguilar J.C."/>
            <person name="Widiez T."/>
            <person name="Wong G.K."/>
            <person name="Wymore A."/>
            <person name="Zhang Y."/>
            <person name="Zimmer A.D."/>
            <person name="Quatrano R.S."/>
            <person name="Mayer K.F.X."/>
            <person name="Goodstein D."/>
            <person name="Casacuberta J.M."/>
            <person name="Vandepoele K."/>
            <person name="Reski R."/>
            <person name="Cuming A.C."/>
            <person name="Tuskan G.A."/>
            <person name="Maumus F."/>
            <person name="Salse J."/>
            <person name="Schmutz J."/>
            <person name="Rensing S.A."/>
        </authorList>
    </citation>
    <scope>NUCLEOTIDE SEQUENCE [LARGE SCALE GENOMIC DNA]</scope>
    <source>
        <strain evidence="3 4">cv. Gransden 2004</strain>
    </source>
</reference>
<gene>
    <name evidence="2" type="ORF">PHYPA_027991</name>
</gene>
<protein>
    <submittedName>
        <fullName evidence="2 3">Uncharacterized protein</fullName>
    </submittedName>
</protein>
<dbReference type="InParanoid" id="A0A2K1IJ50"/>
<accession>A0A2K1IJ50</accession>
<dbReference type="Gramene" id="Pp3c23_12811V3.1">
    <property type="protein sequence ID" value="Pp3c23_12811V3.1"/>
    <property type="gene ID" value="Pp3c23_12811"/>
</dbReference>
<reference evidence="2 4" key="1">
    <citation type="journal article" date="2008" name="Science">
        <title>The Physcomitrella genome reveals evolutionary insights into the conquest of land by plants.</title>
        <authorList>
            <person name="Rensing S."/>
            <person name="Lang D."/>
            <person name="Zimmer A."/>
            <person name="Terry A."/>
            <person name="Salamov A."/>
            <person name="Shapiro H."/>
            <person name="Nishiyama T."/>
            <person name="Perroud P.-F."/>
            <person name="Lindquist E."/>
            <person name="Kamisugi Y."/>
            <person name="Tanahashi T."/>
            <person name="Sakakibara K."/>
            <person name="Fujita T."/>
            <person name="Oishi K."/>
            <person name="Shin-I T."/>
            <person name="Kuroki Y."/>
            <person name="Toyoda A."/>
            <person name="Suzuki Y."/>
            <person name="Hashimoto A."/>
            <person name="Yamaguchi K."/>
            <person name="Sugano A."/>
            <person name="Kohara Y."/>
            <person name="Fujiyama A."/>
            <person name="Anterola A."/>
            <person name="Aoki S."/>
            <person name="Ashton N."/>
            <person name="Barbazuk W.B."/>
            <person name="Barker E."/>
            <person name="Bennetzen J."/>
            <person name="Bezanilla M."/>
            <person name="Blankenship R."/>
            <person name="Cho S.H."/>
            <person name="Dutcher S."/>
            <person name="Estelle M."/>
            <person name="Fawcett J.A."/>
            <person name="Gundlach H."/>
            <person name="Hanada K."/>
            <person name="Heyl A."/>
            <person name="Hicks K.A."/>
            <person name="Hugh J."/>
            <person name="Lohr M."/>
            <person name="Mayer K."/>
            <person name="Melkozernov A."/>
            <person name="Murata T."/>
            <person name="Nelson D."/>
            <person name="Pils B."/>
            <person name="Prigge M."/>
            <person name="Reiss B."/>
            <person name="Renner T."/>
            <person name="Rombauts S."/>
            <person name="Rushton P."/>
            <person name="Sanderfoot A."/>
            <person name="Schween G."/>
            <person name="Shiu S.-H."/>
            <person name="Stueber K."/>
            <person name="Theodoulou F.L."/>
            <person name="Tu H."/>
            <person name="Van de Peer Y."/>
            <person name="Verrier P.J."/>
            <person name="Waters E."/>
            <person name="Wood A."/>
            <person name="Yang L."/>
            <person name="Cove D."/>
            <person name="Cuming A."/>
            <person name="Hasebe M."/>
            <person name="Lucas S."/>
            <person name="Mishler D.B."/>
            <person name="Reski R."/>
            <person name="Grigoriev I."/>
            <person name="Quatrano R.S."/>
            <person name="Boore J.L."/>
        </authorList>
    </citation>
    <scope>NUCLEOTIDE SEQUENCE [LARGE SCALE GENOMIC DNA]</scope>
    <source>
        <strain evidence="3 4">cv. Gransden 2004</strain>
    </source>
</reference>
<dbReference type="EnsemblPlants" id="Pp3c23_12811V3.1">
    <property type="protein sequence ID" value="Pp3c23_12811V3.1"/>
    <property type="gene ID" value="Pp3c23_12811"/>
</dbReference>
<reference evidence="3" key="3">
    <citation type="submission" date="2020-12" db="UniProtKB">
        <authorList>
            <consortium name="EnsemblPlants"/>
        </authorList>
    </citation>
    <scope>IDENTIFICATION</scope>
</reference>
<dbReference type="EMBL" id="ABEU02000023">
    <property type="protein sequence ID" value="PNR29299.1"/>
    <property type="molecule type" value="Genomic_DNA"/>
</dbReference>
<feature type="region of interest" description="Disordered" evidence="1">
    <location>
        <begin position="45"/>
        <end position="70"/>
    </location>
</feature>
<sequence length="145" mass="16172">MQGSCEGRSVAYAAIECVVGSFCKGQRDDSVCKRLKCGVARERKRARGRRADRQMRTENAEWSFSETDLGPERPDCARACDEQPAGMQAMALSLAELVSLNKPKDCSKVKINYSTGDDFWTQPASHMPDTTPYSLTWNPLILSQF</sequence>